<gene>
    <name evidence="2" type="ORF">K470DRAFT_262792</name>
</gene>
<dbReference type="Proteomes" id="UP000799421">
    <property type="component" value="Unassembled WGS sequence"/>
</dbReference>
<sequence>MPKTQSATSTSPQDRIYQPRGLTASSDRPSPSQHPPISSFFPPAPAASSGKPAPAPRTSHLNSASPSKRPQDDHTRLCDQSTAPAEDQPSGQADAADYLPQNSRRQARSTPTQPAPPDLAKQAI</sequence>
<evidence type="ECO:0000313" key="2">
    <source>
        <dbReference type="EMBL" id="KAF2862566.1"/>
    </source>
</evidence>
<feature type="compositionally biased region" description="Polar residues" evidence="1">
    <location>
        <begin position="59"/>
        <end position="68"/>
    </location>
</feature>
<evidence type="ECO:0000256" key="1">
    <source>
        <dbReference type="SAM" id="MobiDB-lite"/>
    </source>
</evidence>
<keyword evidence="3" id="KW-1185">Reference proteome</keyword>
<organism evidence="2 3">
    <name type="scientific">Piedraia hortae CBS 480.64</name>
    <dbReference type="NCBI Taxonomy" id="1314780"/>
    <lineage>
        <taxon>Eukaryota</taxon>
        <taxon>Fungi</taxon>
        <taxon>Dikarya</taxon>
        <taxon>Ascomycota</taxon>
        <taxon>Pezizomycotina</taxon>
        <taxon>Dothideomycetes</taxon>
        <taxon>Dothideomycetidae</taxon>
        <taxon>Capnodiales</taxon>
        <taxon>Piedraiaceae</taxon>
        <taxon>Piedraia</taxon>
    </lineage>
</organism>
<evidence type="ECO:0000313" key="3">
    <source>
        <dbReference type="Proteomes" id="UP000799421"/>
    </source>
</evidence>
<proteinExistence type="predicted"/>
<feature type="region of interest" description="Disordered" evidence="1">
    <location>
        <begin position="1"/>
        <end position="124"/>
    </location>
</feature>
<feature type="compositionally biased region" description="Polar residues" evidence="1">
    <location>
        <begin position="1"/>
        <end position="13"/>
    </location>
</feature>
<name>A0A6A7C4Q1_9PEZI</name>
<reference evidence="2" key="1">
    <citation type="journal article" date="2020" name="Stud. Mycol.">
        <title>101 Dothideomycetes genomes: a test case for predicting lifestyles and emergence of pathogens.</title>
        <authorList>
            <person name="Haridas S."/>
            <person name="Albert R."/>
            <person name="Binder M."/>
            <person name="Bloem J."/>
            <person name="Labutti K."/>
            <person name="Salamov A."/>
            <person name="Andreopoulos B."/>
            <person name="Baker S."/>
            <person name="Barry K."/>
            <person name="Bills G."/>
            <person name="Bluhm B."/>
            <person name="Cannon C."/>
            <person name="Castanera R."/>
            <person name="Culley D."/>
            <person name="Daum C."/>
            <person name="Ezra D."/>
            <person name="Gonzalez J."/>
            <person name="Henrissat B."/>
            <person name="Kuo A."/>
            <person name="Liang C."/>
            <person name="Lipzen A."/>
            <person name="Lutzoni F."/>
            <person name="Magnuson J."/>
            <person name="Mondo S."/>
            <person name="Nolan M."/>
            <person name="Ohm R."/>
            <person name="Pangilinan J."/>
            <person name="Park H.-J."/>
            <person name="Ramirez L."/>
            <person name="Alfaro M."/>
            <person name="Sun H."/>
            <person name="Tritt A."/>
            <person name="Yoshinaga Y."/>
            <person name="Zwiers L.-H."/>
            <person name="Turgeon B."/>
            <person name="Goodwin S."/>
            <person name="Spatafora J."/>
            <person name="Crous P."/>
            <person name="Grigoriev I."/>
        </authorList>
    </citation>
    <scope>NUCLEOTIDE SEQUENCE</scope>
    <source>
        <strain evidence="2">CBS 480.64</strain>
    </source>
</reference>
<feature type="compositionally biased region" description="Low complexity" evidence="1">
    <location>
        <begin position="35"/>
        <end position="52"/>
    </location>
</feature>
<dbReference type="EMBL" id="MU005965">
    <property type="protein sequence ID" value="KAF2862566.1"/>
    <property type="molecule type" value="Genomic_DNA"/>
</dbReference>
<protein>
    <submittedName>
        <fullName evidence="2">Uncharacterized protein</fullName>
    </submittedName>
</protein>
<dbReference type="AlphaFoldDB" id="A0A6A7C4Q1"/>
<feature type="compositionally biased region" description="Polar residues" evidence="1">
    <location>
        <begin position="100"/>
        <end position="112"/>
    </location>
</feature>
<accession>A0A6A7C4Q1</accession>